<protein>
    <submittedName>
        <fullName evidence="2">Thioesterase</fullName>
    </submittedName>
</protein>
<proteinExistence type="predicted"/>
<accession>A0A2S8JF04</accession>
<name>A0A2S8JF04_RHOOP</name>
<dbReference type="Pfam" id="PF03061">
    <property type="entry name" value="4HBT"/>
    <property type="match status" value="1"/>
</dbReference>
<feature type="domain" description="Thioesterase" evidence="1">
    <location>
        <begin position="54"/>
        <end position="125"/>
    </location>
</feature>
<dbReference type="SUPFAM" id="SSF54637">
    <property type="entry name" value="Thioesterase/thiol ester dehydrase-isomerase"/>
    <property type="match status" value="1"/>
</dbReference>
<evidence type="ECO:0000313" key="3">
    <source>
        <dbReference type="Proteomes" id="UP000239290"/>
    </source>
</evidence>
<dbReference type="InterPro" id="IPR006683">
    <property type="entry name" value="Thioestr_dom"/>
</dbReference>
<evidence type="ECO:0000259" key="1">
    <source>
        <dbReference type="Pfam" id="PF03061"/>
    </source>
</evidence>
<dbReference type="AlphaFoldDB" id="A0A2S8JF04"/>
<dbReference type="CDD" id="cd03443">
    <property type="entry name" value="PaaI_thioesterase"/>
    <property type="match status" value="1"/>
</dbReference>
<sequence>MEVEVEVGVSEVEWDEVHDGGFIGLIGPLLLRRGEGGAREYGLRCEPKHRNLRGVVQGGLIMAFADRALGSTALAETGTQNMATVQLNVSFLGIVRVGDLLTSSPRIVRRTASIVFADSDLRVNDSVVATATGVFKILADSSTPVGVGAAAESHLR</sequence>
<evidence type="ECO:0000313" key="2">
    <source>
        <dbReference type="EMBL" id="PQP25489.1"/>
    </source>
</evidence>
<dbReference type="InterPro" id="IPR029069">
    <property type="entry name" value="HotDog_dom_sf"/>
</dbReference>
<reference evidence="3" key="1">
    <citation type="submission" date="2018-02" db="EMBL/GenBank/DDBJ databases">
        <title>Draft genome sequencing of Rhodococcus opacus KU647198.</title>
        <authorList>
            <person name="Zheng B.-X."/>
        </authorList>
    </citation>
    <scope>NUCLEOTIDE SEQUENCE [LARGE SCALE GENOMIC DNA]</scope>
    <source>
        <strain evidence="3">04-OD7</strain>
    </source>
</reference>
<dbReference type="EMBL" id="PUIO01000007">
    <property type="protein sequence ID" value="PQP25489.1"/>
    <property type="molecule type" value="Genomic_DNA"/>
</dbReference>
<organism evidence="2 3">
    <name type="scientific">Rhodococcus opacus</name>
    <name type="common">Nocardia opaca</name>
    <dbReference type="NCBI Taxonomy" id="37919"/>
    <lineage>
        <taxon>Bacteria</taxon>
        <taxon>Bacillati</taxon>
        <taxon>Actinomycetota</taxon>
        <taxon>Actinomycetes</taxon>
        <taxon>Mycobacteriales</taxon>
        <taxon>Nocardiaceae</taxon>
        <taxon>Rhodococcus</taxon>
    </lineage>
</organism>
<comment type="caution">
    <text evidence="2">The sequence shown here is derived from an EMBL/GenBank/DDBJ whole genome shotgun (WGS) entry which is preliminary data.</text>
</comment>
<dbReference type="Gene3D" id="3.10.129.10">
    <property type="entry name" value="Hotdog Thioesterase"/>
    <property type="match status" value="1"/>
</dbReference>
<gene>
    <name evidence="2" type="ORF">C5613_07940</name>
</gene>
<dbReference type="Proteomes" id="UP000239290">
    <property type="component" value="Unassembled WGS sequence"/>
</dbReference>